<dbReference type="Pfam" id="PF05746">
    <property type="entry name" value="DALR_1"/>
    <property type="match status" value="1"/>
</dbReference>
<dbReference type="PRINTS" id="PR01045">
    <property type="entry name" value="TRNASYNTHGB"/>
</dbReference>
<dbReference type="GO" id="GO:0005829">
    <property type="term" value="C:cytosol"/>
    <property type="evidence" value="ECO:0007669"/>
    <property type="project" value="TreeGrafter"/>
</dbReference>
<dbReference type="Pfam" id="PF02092">
    <property type="entry name" value="tRNA_synt_2f"/>
    <property type="match status" value="1"/>
</dbReference>
<dbReference type="GO" id="GO:0005524">
    <property type="term" value="F:ATP binding"/>
    <property type="evidence" value="ECO:0007669"/>
    <property type="project" value="UniProtKB-UniRule"/>
</dbReference>
<dbReference type="PROSITE" id="PS50861">
    <property type="entry name" value="AA_TRNA_LIGASE_II_GLYAB"/>
    <property type="match status" value="1"/>
</dbReference>
<dbReference type="Gene3D" id="1.10.730.10">
    <property type="entry name" value="Isoleucyl-tRNA Synthetase, Domain 1"/>
    <property type="match status" value="1"/>
</dbReference>
<dbReference type="AlphaFoldDB" id="N4WE31"/>
<evidence type="ECO:0000259" key="11">
    <source>
        <dbReference type="Pfam" id="PF05746"/>
    </source>
</evidence>
<evidence type="ECO:0000256" key="4">
    <source>
        <dbReference type="ARBA" id="ARBA00022598"/>
    </source>
</evidence>
<dbReference type="GO" id="GO:0004820">
    <property type="term" value="F:glycine-tRNA ligase activity"/>
    <property type="evidence" value="ECO:0007669"/>
    <property type="project" value="UniProtKB-UniRule"/>
</dbReference>
<dbReference type="GO" id="GO:0006426">
    <property type="term" value="P:glycyl-tRNA aminoacylation"/>
    <property type="evidence" value="ECO:0007669"/>
    <property type="project" value="UniProtKB-UniRule"/>
</dbReference>
<organism evidence="12 13">
    <name type="scientific">Gracilibacillus halophilus YIM-C55.5</name>
    <dbReference type="NCBI Taxonomy" id="1308866"/>
    <lineage>
        <taxon>Bacteria</taxon>
        <taxon>Bacillati</taxon>
        <taxon>Bacillota</taxon>
        <taxon>Bacilli</taxon>
        <taxon>Bacillales</taxon>
        <taxon>Bacillaceae</taxon>
        <taxon>Gracilibacillus</taxon>
    </lineage>
</organism>
<dbReference type="OrthoDB" id="9775440at2"/>
<dbReference type="PANTHER" id="PTHR30075">
    <property type="entry name" value="GLYCYL-TRNA SYNTHETASE"/>
    <property type="match status" value="1"/>
</dbReference>
<dbReference type="EC" id="6.1.1.14" evidence="10"/>
<evidence type="ECO:0000256" key="7">
    <source>
        <dbReference type="ARBA" id="ARBA00022917"/>
    </source>
</evidence>
<accession>N4WE31</accession>
<dbReference type="EMBL" id="APML01000019">
    <property type="protein sequence ID" value="ENH97499.1"/>
    <property type="molecule type" value="Genomic_DNA"/>
</dbReference>
<dbReference type="Proteomes" id="UP000012283">
    <property type="component" value="Unassembled WGS sequence"/>
</dbReference>
<evidence type="ECO:0000256" key="10">
    <source>
        <dbReference type="HAMAP-Rule" id="MF_00255"/>
    </source>
</evidence>
<dbReference type="GO" id="GO:0006420">
    <property type="term" value="P:arginyl-tRNA aminoacylation"/>
    <property type="evidence" value="ECO:0007669"/>
    <property type="project" value="InterPro"/>
</dbReference>
<feature type="domain" description="DALR anticodon binding" evidence="11">
    <location>
        <begin position="584"/>
        <end position="686"/>
    </location>
</feature>
<sequence>MKTTNVLFEIGLEEMPARFMDDTERQIKEKTINWLNDIRLSYETVQTFITPRRIAVLIKGLQNKQDDQVEEAKGPSEQIAVSEDGEWTKAAIGFSKGQGKSTDDIYFKEVKGTRYVYVEKFIEGQKAEALLPEFREIITSLHFPKSMRWSDQTLTFIRPIKWMLGLQDQQVIPFEIAGVKTSNVTYGHRFLGDVVTVTDPLQYERLLNEQFVIADAEKRKEMIRTGIQQLAHNQDWTITIDEKLLTEVTHLLEYPTVFYGTFDSSFLHIPKEVLITSMKEHQRYFPVENSEGELLPYFVSVRNGTDEYIDNVAKGNEKVLRARLQDSQFFYEEDQKHAIEAYTKQLDRMVFQEQLGTIADKVNRIREIAQIIADQLQLSDKEKQQIQRAAEICKFDLVTNMVDEFSELQGIMGRKYALIFGEDETVAQAIEEHYMPKHANAKLPTSVVGSVISMADKLDTIVGCFSVGIIPSGSQDPYALRRQAIGTLEILNHNQWPLNISELIENVQSIFKQRKLDASSETKVFDQLDTFFKQRTAYIMKEAKIESDIIDAVLVQPLTQFSFMMEKAKLLSNKRYDVWFKENQEAFVRVINLAAKANEEDEVNPTLFENNQEEQLYATYQKVLPDYQDALTNGDASQALDTLSVLTEPIHALFDHTMVMTEDEKLRSNRLALLKAIADTIKQFADLSLIQWKQHQGA</sequence>
<protein>
    <recommendedName>
        <fullName evidence="10">Glycine--tRNA ligase beta subunit</fullName>
        <ecNumber evidence="10">6.1.1.14</ecNumber>
    </recommendedName>
    <alternativeName>
        <fullName evidence="10">Glycyl-tRNA synthetase beta subunit</fullName>
        <shortName evidence="10">GlyRS</shortName>
    </alternativeName>
</protein>
<keyword evidence="3 10" id="KW-0963">Cytoplasm</keyword>
<dbReference type="GO" id="GO:0004814">
    <property type="term" value="F:arginine-tRNA ligase activity"/>
    <property type="evidence" value="ECO:0007669"/>
    <property type="project" value="InterPro"/>
</dbReference>
<comment type="similarity">
    <text evidence="2 10">Belongs to the class-II aminoacyl-tRNA synthetase family.</text>
</comment>
<keyword evidence="4 10" id="KW-0436">Ligase</keyword>
<name>N4WE31_9BACI</name>
<comment type="catalytic activity">
    <reaction evidence="9 10">
        <text>tRNA(Gly) + glycine + ATP = glycyl-tRNA(Gly) + AMP + diphosphate</text>
        <dbReference type="Rhea" id="RHEA:16013"/>
        <dbReference type="Rhea" id="RHEA-COMP:9664"/>
        <dbReference type="Rhea" id="RHEA-COMP:9683"/>
        <dbReference type="ChEBI" id="CHEBI:30616"/>
        <dbReference type="ChEBI" id="CHEBI:33019"/>
        <dbReference type="ChEBI" id="CHEBI:57305"/>
        <dbReference type="ChEBI" id="CHEBI:78442"/>
        <dbReference type="ChEBI" id="CHEBI:78522"/>
        <dbReference type="ChEBI" id="CHEBI:456215"/>
        <dbReference type="EC" id="6.1.1.14"/>
    </reaction>
</comment>
<dbReference type="RefSeq" id="WP_003466532.1">
    <property type="nucleotide sequence ID" value="NZ_APML01000019.1"/>
</dbReference>
<evidence type="ECO:0000313" key="12">
    <source>
        <dbReference type="EMBL" id="ENH97499.1"/>
    </source>
</evidence>
<evidence type="ECO:0000256" key="2">
    <source>
        <dbReference type="ARBA" id="ARBA00008226"/>
    </source>
</evidence>
<gene>
    <name evidence="10 12" type="primary">glyS</name>
    <name evidence="12" type="ORF">J416_05793</name>
</gene>
<dbReference type="PANTHER" id="PTHR30075:SF2">
    <property type="entry name" value="GLYCINE--TRNA LIGASE, CHLOROPLASTIC_MITOCHONDRIAL 2"/>
    <property type="match status" value="1"/>
</dbReference>
<dbReference type="InterPro" id="IPR006194">
    <property type="entry name" value="Gly-tRNA-synth_heterodimer"/>
</dbReference>
<dbReference type="PATRIC" id="fig|1308866.3.peg.1172"/>
<keyword evidence="8 10" id="KW-0030">Aminoacyl-tRNA synthetase</keyword>
<keyword evidence="6 10" id="KW-0067">ATP-binding</keyword>
<proteinExistence type="inferred from homology"/>
<comment type="subcellular location">
    <subcellularLocation>
        <location evidence="1 10">Cytoplasm</location>
    </subcellularLocation>
</comment>
<evidence type="ECO:0000256" key="8">
    <source>
        <dbReference type="ARBA" id="ARBA00023146"/>
    </source>
</evidence>
<evidence type="ECO:0000313" key="13">
    <source>
        <dbReference type="Proteomes" id="UP000012283"/>
    </source>
</evidence>
<comment type="caution">
    <text evidence="12">The sequence shown here is derived from an EMBL/GenBank/DDBJ whole genome shotgun (WGS) entry which is preliminary data.</text>
</comment>
<evidence type="ECO:0000256" key="3">
    <source>
        <dbReference type="ARBA" id="ARBA00022490"/>
    </source>
</evidence>
<evidence type="ECO:0000256" key="9">
    <source>
        <dbReference type="ARBA" id="ARBA00047937"/>
    </source>
</evidence>
<reference evidence="12 13" key="1">
    <citation type="submission" date="2013-03" db="EMBL/GenBank/DDBJ databases">
        <title>Draft genome sequence of Gracibacillus halophilus YIM-C55.5, a moderately halophilic and thermophilic organism from the Xiaochaidamu salt lake.</title>
        <authorList>
            <person name="Sugumar T."/>
            <person name="Polireddy D.R."/>
            <person name="Antony A."/>
            <person name="Madhava Y.R."/>
            <person name="Sivakumar N."/>
        </authorList>
    </citation>
    <scope>NUCLEOTIDE SEQUENCE [LARGE SCALE GENOMIC DNA]</scope>
    <source>
        <strain evidence="12 13">YIM-C55.5</strain>
    </source>
</reference>
<dbReference type="HAMAP" id="MF_00255">
    <property type="entry name" value="Gly_tRNA_synth_beta"/>
    <property type="match status" value="1"/>
</dbReference>
<comment type="subunit">
    <text evidence="10">Tetramer of two alpha and two beta subunits.</text>
</comment>
<dbReference type="InterPro" id="IPR015944">
    <property type="entry name" value="Gly-tRNA-synth_bsu"/>
</dbReference>
<keyword evidence="7 10" id="KW-0648">Protein biosynthesis</keyword>
<evidence type="ECO:0000256" key="6">
    <source>
        <dbReference type="ARBA" id="ARBA00022840"/>
    </source>
</evidence>
<dbReference type="InterPro" id="IPR008909">
    <property type="entry name" value="DALR_anticod-bd"/>
</dbReference>
<evidence type="ECO:0000256" key="5">
    <source>
        <dbReference type="ARBA" id="ARBA00022741"/>
    </source>
</evidence>
<dbReference type="SUPFAM" id="SSF109604">
    <property type="entry name" value="HD-domain/PDEase-like"/>
    <property type="match status" value="1"/>
</dbReference>
<dbReference type="eggNOG" id="COG0751">
    <property type="taxonomic scope" value="Bacteria"/>
</dbReference>
<keyword evidence="13" id="KW-1185">Reference proteome</keyword>
<dbReference type="NCBIfam" id="TIGR00211">
    <property type="entry name" value="glyS"/>
    <property type="match status" value="1"/>
</dbReference>
<evidence type="ECO:0000256" key="1">
    <source>
        <dbReference type="ARBA" id="ARBA00004496"/>
    </source>
</evidence>
<dbReference type="STRING" id="1308866.J416_05793"/>
<keyword evidence="5 10" id="KW-0547">Nucleotide-binding</keyword>